<dbReference type="Proteomes" id="UP000322294">
    <property type="component" value="Unassembled WGS sequence"/>
</dbReference>
<evidence type="ECO:0000256" key="3">
    <source>
        <dbReference type="PROSITE-ProRule" id="PRU01278"/>
    </source>
</evidence>
<reference evidence="6 7" key="1">
    <citation type="submission" date="2019-07" db="EMBL/GenBank/DDBJ databases">
        <title>Genomic Encyclopedia of Type Strains, Phase I: the one thousand microbial genomes (KMG-I) project.</title>
        <authorList>
            <person name="Kyrpides N."/>
        </authorList>
    </citation>
    <scope>NUCLEOTIDE SEQUENCE [LARGE SCALE GENOMIC DNA]</scope>
    <source>
        <strain evidence="6 7">DSM 16647</strain>
    </source>
</reference>
<feature type="domain" description="BMC" evidence="5">
    <location>
        <begin position="6"/>
        <end position="91"/>
    </location>
</feature>
<sequence length="156" mass="16792">MKKDGALGLVETVGLVAAIEAADAGSKAADVKLIGYELARGGGLTTVKFTGDVAAVKAAVDAAKAAAERVGRVYAVHVIPRPADQIRPLFGEKEEKDYKGKKEEDGEPEETAGYKEQESREDIADSKEPSCNICKDPVCPRKKGEPRSYCIHYKKR</sequence>
<dbReference type="PANTHER" id="PTHR33941">
    <property type="entry name" value="PROPANEDIOL UTILIZATION PROTEIN PDUA"/>
    <property type="match status" value="1"/>
</dbReference>
<dbReference type="InterPro" id="IPR000249">
    <property type="entry name" value="BMC_dom"/>
</dbReference>
<proteinExistence type="inferred from homology"/>
<dbReference type="Gene3D" id="3.30.70.1710">
    <property type="match status" value="1"/>
</dbReference>
<feature type="region of interest" description="Disordered" evidence="4">
    <location>
        <begin position="86"/>
        <end position="131"/>
    </location>
</feature>
<evidence type="ECO:0000256" key="1">
    <source>
        <dbReference type="ARBA" id="ARBA00024322"/>
    </source>
</evidence>
<dbReference type="AlphaFoldDB" id="A0A5S5AU73"/>
<dbReference type="CDD" id="cd07045">
    <property type="entry name" value="BMC_CcmK_like"/>
    <property type="match status" value="1"/>
</dbReference>
<organism evidence="6 7">
    <name type="scientific">Thermosediminibacter litoriperuensis</name>
    <dbReference type="NCBI Taxonomy" id="291989"/>
    <lineage>
        <taxon>Bacteria</taxon>
        <taxon>Bacillati</taxon>
        <taxon>Bacillota</taxon>
        <taxon>Clostridia</taxon>
        <taxon>Thermosediminibacterales</taxon>
        <taxon>Thermosediminibacteraceae</taxon>
        <taxon>Thermosediminibacter</taxon>
    </lineage>
</organism>
<dbReference type="OrthoDB" id="9812608at2"/>
<dbReference type="InterPro" id="IPR044872">
    <property type="entry name" value="CcmK/CsoS1_BMC"/>
</dbReference>
<comment type="subcellular location">
    <subcellularLocation>
        <location evidence="1">Bacterial microcompartment</location>
    </subcellularLocation>
</comment>
<protein>
    <submittedName>
        <fullName evidence="6">Microcompartment protein CcmL/EutN</fullName>
    </submittedName>
</protein>
<dbReference type="SUPFAM" id="SSF143414">
    <property type="entry name" value="CcmK-like"/>
    <property type="match status" value="1"/>
</dbReference>
<dbReference type="RefSeq" id="WP_148866955.1">
    <property type="nucleotide sequence ID" value="NZ_VNHO01000010.1"/>
</dbReference>
<dbReference type="PANTHER" id="PTHR33941:SF11">
    <property type="entry name" value="BACTERIAL MICROCOMPARTMENT SHELL PROTEIN PDUJ"/>
    <property type="match status" value="1"/>
</dbReference>
<dbReference type="GO" id="GO:0031469">
    <property type="term" value="C:bacterial microcompartment"/>
    <property type="evidence" value="ECO:0007669"/>
    <property type="project" value="UniProtKB-SubCell"/>
</dbReference>
<keyword evidence="7" id="KW-1185">Reference proteome</keyword>
<dbReference type="EMBL" id="VNHO01000010">
    <property type="protein sequence ID" value="TYP55472.1"/>
    <property type="molecule type" value="Genomic_DNA"/>
</dbReference>
<evidence type="ECO:0000259" key="5">
    <source>
        <dbReference type="PROSITE" id="PS51930"/>
    </source>
</evidence>
<evidence type="ECO:0000256" key="2">
    <source>
        <dbReference type="ARBA" id="ARBA00024446"/>
    </source>
</evidence>
<dbReference type="SMART" id="SM00877">
    <property type="entry name" value="BMC"/>
    <property type="match status" value="1"/>
</dbReference>
<dbReference type="PROSITE" id="PS51930">
    <property type="entry name" value="BMC_2"/>
    <property type="match status" value="1"/>
</dbReference>
<evidence type="ECO:0000313" key="7">
    <source>
        <dbReference type="Proteomes" id="UP000322294"/>
    </source>
</evidence>
<evidence type="ECO:0000313" key="6">
    <source>
        <dbReference type="EMBL" id="TYP55472.1"/>
    </source>
</evidence>
<gene>
    <name evidence="6" type="ORF">LZ11_01187</name>
</gene>
<comment type="similarity">
    <text evidence="3">Belongs to the bacterial microcompartments protein family.</text>
</comment>
<dbReference type="InterPro" id="IPR037233">
    <property type="entry name" value="CcmK-like_sf"/>
</dbReference>
<dbReference type="Pfam" id="PF00936">
    <property type="entry name" value="BMC"/>
    <property type="match status" value="1"/>
</dbReference>
<evidence type="ECO:0000256" key="4">
    <source>
        <dbReference type="SAM" id="MobiDB-lite"/>
    </source>
</evidence>
<feature type="compositionally biased region" description="Basic and acidic residues" evidence="4">
    <location>
        <begin position="112"/>
        <end position="128"/>
    </location>
</feature>
<dbReference type="InterPro" id="IPR050575">
    <property type="entry name" value="BMC_shell"/>
</dbReference>
<accession>A0A5S5AU73</accession>
<name>A0A5S5AU73_9FIRM</name>
<keyword evidence="2" id="KW-1283">Bacterial microcompartment</keyword>
<comment type="caution">
    <text evidence="6">The sequence shown here is derived from an EMBL/GenBank/DDBJ whole genome shotgun (WGS) entry which is preliminary data.</text>
</comment>
<feature type="compositionally biased region" description="Basic and acidic residues" evidence="4">
    <location>
        <begin position="90"/>
        <end position="104"/>
    </location>
</feature>